<gene>
    <name evidence="1" type="ORF">HGRIS_007185</name>
</gene>
<protein>
    <recommendedName>
        <fullName evidence="3">F-box domain-containing protein</fullName>
    </recommendedName>
</protein>
<dbReference type="Proteomes" id="UP001556367">
    <property type="component" value="Unassembled WGS sequence"/>
</dbReference>
<dbReference type="EMBL" id="JASNQZ010000010">
    <property type="protein sequence ID" value="KAL0952974.1"/>
    <property type="molecule type" value="Genomic_DNA"/>
</dbReference>
<dbReference type="InterPro" id="IPR032675">
    <property type="entry name" value="LRR_dom_sf"/>
</dbReference>
<reference evidence="2" key="1">
    <citation type="submission" date="2024-06" db="EMBL/GenBank/DDBJ databases">
        <title>Multi-omics analyses provide insights into the biosynthesis of the anticancer antibiotic pleurotin in Hohenbuehelia grisea.</title>
        <authorList>
            <person name="Weaver J.A."/>
            <person name="Alberti F."/>
        </authorList>
    </citation>
    <scope>NUCLEOTIDE SEQUENCE [LARGE SCALE GENOMIC DNA]</scope>
    <source>
        <strain evidence="2">T-177</strain>
    </source>
</reference>
<evidence type="ECO:0000313" key="1">
    <source>
        <dbReference type="EMBL" id="KAL0952974.1"/>
    </source>
</evidence>
<evidence type="ECO:0000313" key="2">
    <source>
        <dbReference type="Proteomes" id="UP001556367"/>
    </source>
</evidence>
<proteinExistence type="predicted"/>
<dbReference type="Gene3D" id="3.80.10.10">
    <property type="entry name" value="Ribonuclease Inhibitor"/>
    <property type="match status" value="1"/>
</dbReference>
<comment type="caution">
    <text evidence="1">The sequence shown here is derived from an EMBL/GenBank/DDBJ whole genome shotgun (WGS) entry which is preliminary data.</text>
</comment>
<organism evidence="1 2">
    <name type="scientific">Hohenbuehelia grisea</name>
    <dbReference type="NCBI Taxonomy" id="104357"/>
    <lineage>
        <taxon>Eukaryota</taxon>
        <taxon>Fungi</taxon>
        <taxon>Dikarya</taxon>
        <taxon>Basidiomycota</taxon>
        <taxon>Agaricomycotina</taxon>
        <taxon>Agaricomycetes</taxon>
        <taxon>Agaricomycetidae</taxon>
        <taxon>Agaricales</taxon>
        <taxon>Pleurotineae</taxon>
        <taxon>Pleurotaceae</taxon>
        <taxon>Hohenbuehelia</taxon>
    </lineage>
</organism>
<keyword evidence="2" id="KW-1185">Reference proteome</keyword>
<name>A0ABR3JBF7_9AGAR</name>
<accession>A0ABR3JBF7</accession>
<sequence length="403" mass="45417">MCHMTEEDHLRDSATGCARVILSHVCRRWRSIILSMPILWSIITIRGPKGSSLPRLKEHLERSASCPLSISVNANATIGAVEQNLEPIKDIVALTVLHAQRWKSFELSLSYEYAHSILALLQSTTFPSLENLNVHTQSWERKDSYALFEALTSPGIRTISWCASIGIPPNSCWASLTQITIWNTLSLREVYALFCQCHEIVELGLYNISGHSPLENEAMITVDKLEVFSTFTHEPLHGLFDKLCLPRLKHLALRHVGATSSPDRPCSGIATVLPRWNCALEEFVVREPLMDPEALDQLLRMPNFDSTRDLSIESPSLNDSVLTALTRKADGECILPQLETLSFWRSQSTDGTLGDMVTSRFQGIGPNLKQLWTTFRNGGSRLRDKHALDFLKARGMDIDYEYW</sequence>
<evidence type="ECO:0008006" key="3">
    <source>
        <dbReference type="Google" id="ProtNLM"/>
    </source>
</evidence>